<gene>
    <name evidence="1" type="ORF">SAMN05421742_10933</name>
</gene>
<dbReference type="Proteomes" id="UP000217076">
    <property type="component" value="Unassembled WGS sequence"/>
</dbReference>
<dbReference type="InterPro" id="IPR036514">
    <property type="entry name" value="SGNH_hydro_sf"/>
</dbReference>
<reference evidence="2" key="1">
    <citation type="submission" date="2016-10" db="EMBL/GenBank/DDBJ databases">
        <authorList>
            <person name="Varghese N."/>
            <person name="Submissions S."/>
        </authorList>
    </citation>
    <scope>NUCLEOTIDE SEQUENCE [LARGE SCALE GENOMIC DNA]</scope>
    <source>
        <strain evidence="2">930I</strain>
    </source>
</reference>
<name>A0A1G8E4F9_9PROT</name>
<evidence type="ECO:0008006" key="3">
    <source>
        <dbReference type="Google" id="ProtNLM"/>
    </source>
</evidence>
<proteinExistence type="predicted"/>
<evidence type="ECO:0000313" key="1">
    <source>
        <dbReference type="EMBL" id="SDH64826.1"/>
    </source>
</evidence>
<dbReference type="RefSeq" id="WP_143130997.1">
    <property type="nucleotide sequence ID" value="NZ_FNCV01000009.1"/>
</dbReference>
<dbReference type="GO" id="GO:0016788">
    <property type="term" value="F:hydrolase activity, acting on ester bonds"/>
    <property type="evidence" value="ECO:0007669"/>
    <property type="project" value="UniProtKB-ARBA"/>
</dbReference>
<sequence>MASSSTSSSSRRLPWRRIALLAALLVVGDQLLGRLVEAALWTTDSNWGPNQAVRLLKRDEPGLILGDSRAGAILPATLEAATGVAFFNGTAPGQTAHYQAIMLERLLARHPGLEVIVYEIDHIDLQRRPETAGGFPVEVAGFLYHDSPTARRVLHHVDPWNRLRHLSRTYGVNGALAPILVDRLARHLKPDLNNRLTTADGHYTRPGTVDTSACAPTPPATVDLDPFKLALIEDMVAAARAHGVRLVFVTAPLLLACSIDQGPVFAAFAERAARWGVPYHDFHRRLQDGRWFYDNNHLNHQGAALYSELIAEALKRPG</sequence>
<evidence type="ECO:0000313" key="2">
    <source>
        <dbReference type="Proteomes" id="UP000217076"/>
    </source>
</evidence>
<dbReference type="STRING" id="83401.SAMN05421742_10933"/>
<dbReference type="OrthoDB" id="869432at2"/>
<dbReference type="SUPFAM" id="SSF52266">
    <property type="entry name" value="SGNH hydrolase"/>
    <property type="match status" value="1"/>
</dbReference>
<dbReference type="Gene3D" id="3.40.50.1110">
    <property type="entry name" value="SGNH hydrolase"/>
    <property type="match status" value="1"/>
</dbReference>
<dbReference type="EMBL" id="FNCV01000009">
    <property type="protein sequence ID" value="SDH64826.1"/>
    <property type="molecule type" value="Genomic_DNA"/>
</dbReference>
<protein>
    <recommendedName>
        <fullName evidence="3">GDSL-like Lipase/Acylhydrolase family protein</fullName>
    </recommendedName>
</protein>
<organism evidence="1 2">
    <name type="scientific">Roseospirillum parvum</name>
    <dbReference type="NCBI Taxonomy" id="83401"/>
    <lineage>
        <taxon>Bacteria</taxon>
        <taxon>Pseudomonadati</taxon>
        <taxon>Pseudomonadota</taxon>
        <taxon>Alphaproteobacteria</taxon>
        <taxon>Rhodospirillales</taxon>
        <taxon>Rhodospirillaceae</taxon>
        <taxon>Roseospirillum</taxon>
    </lineage>
</organism>
<keyword evidence="2" id="KW-1185">Reference proteome</keyword>
<dbReference type="AlphaFoldDB" id="A0A1G8E4F9"/>
<accession>A0A1G8E4F9</accession>